<dbReference type="Pfam" id="PF13177">
    <property type="entry name" value="DNA_pol3_delta2"/>
    <property type="match status" value="1"/>
</dbReference>
<dbReference type="PANTHER" id="PTHR11669:SF8">
    <property type="entry name" value="DNA POLYMERASE III SUBUNIT DELTA"/>
    <property type="match status" value="1"/>
</dbReference>
<dbReference type="GO" id="GO:0006261">
    <property type="term" value="P:DNA-templated DNA replication"/>
    <property type="evidence" value="ECO:0007669"/>
    <property type="project" value="TreeGrafter"/>
</dbReference>
<dbReference type="GO" id="GO:0008408">
    <property type="term" value="F:3'-5' exonuclease activity"/>
    <property type="evidence" value="ECO:0007669"/>
    <property type="project" value="InterPro"/>
</dbReference>
<name>A0AB72Z705_LISIO</name>
<proteinExistence type="predicted"/>
<sequence>MSWYNITIWIERKFFVGLQDELTMMQPVVMKIFSKSVRENRLSHGYLLEGSRGTGKKRTALWLAQSLFCLERTETNLACGECANCMRIASHNHPDVHLLEPDGASIKIDQVRALKQELSKRGMESDQKVVIIYDAEKMTVQSANSLLKFIEEPEGGLLLLFLTTNPGQILPTIQSRLQPVTFKSLTFDSLVASLTAAGISEQKARIYASITGSVEEAKTFEEGDWFSDARNVVIKLYEGIHHQGTSPLIIIQESWMPLFKEKDKMALGLELLLLLYRDRLHLTLDENYEPICTAQKEMLGQEALRKSLSETTGEIEKILAAKSKLDSNMNTQLLMEQLVLEIQGR</sequence>
<evidence type="ECO:0000313" key="1">
    <source>
        <dbReference type="EMBL" id="EHN60388.1"/>
    </source>
</evidence>
<dbReference type="InterPro" id="IPR004622">
    <property type="entry name" value="DNA_pol_HolB"/>
</dbReference>
<dbReference type="FunFam" id="3.40.50.300:FF:001255">
    <property type="entry name" value="DNA polymerase III subunit delta"/>
    <property type="match status" value="1"/>
</dbReference>
<dbReference type="EMBL" id="AGCN01000039">
    <property type="protein sequence ID" value="EHN60388.1"/>
    <property type="molecule type" value="Genomic_DNA"/>
</dbReference>
<dbReference type="PANTHER" id="PTHR11669">
    <property type="entry name" value="REPLICATION FACTOR C / DNA POLYMERASE III GAMMA-TAU SUBUNIT"/>
    <property type="match status" value="1"/>
</dbReference>
<dbReference type="AlphaFoldDB" id="A0AB72Z705"/>
<dbReference type="Gene3D" id="3.40.50.300">
    <property type="entry name" value="P-loop containing nucleotide triphosphate hydrolases"/>
    <property type="match status" value="1"/>
</dbReference>
<reference evidence="1 2" key="1">
    <citation type="submission" date="2011-08" db="EMBL/GenBank/DDBJ databases">
        <authorList>
            <person name="Weinstock G."/>
            <person name="Sodergren E."/>
            <person name="Clifton S."/>
            <person name="Fulton L."/>
            <person name="Fulton B."/>
            <person name="Courtney L."/>
            <person name="Fronick C."/>
            <person name="Harrison M."/>
            <person name="Strong C."/>
            <person name="Farmer C."/>
            <person name="Delahaunty K."/>
            <person name="Markovic C."/>
            <person name="Hall O."/>
            <person name="Minx P."/>
            <person name="Tomlinson C."/>
            <person name="Mitreva M."/>
            <person name="Hou S."/>
            <person name="Chen J."/>
            <person name="Wollam A."/>
            <person name="Pepin K.H."/>
            <person name="Johnson M."/>
            <person name="Bhonagiri V."/>
            <person name="Zhang X."/>
            <person name="Suruliraj S."/>
            <person name="Warren W."/>
            <person name="Chinwalla A."/>
            <person name="Mardis E.R."/>
            <person name="Wilson R.K."/>
        </authorList>
    </citation>
    <scope>NUCLEOTIDE SEQUENCE [LARGE SCALE GENOMIC DNA]</scope>
    <source>
        <strain evidence="1 2">ATCC 33091</strain>
    </source>
</reference>
<dbReference type="InterPro" id="IPR027417">
    <property type="entry name" value="P-loop_NTPase"/>
</dbReference>
<dbReference type="InterPro" id="IPR050238">
    <property type="entry name" value="DNA_Rep/Repair_Clamp_Loader"/>
</dbReference>
<gene>
    <name evidence="1" type="ORF">HMPREF0557_02575</name>
</gene>
<evidence type="ECO:0000313" key="2">
    <source>
        <dbReference type="Proteomes" id="UP000003597"/>
    </source>
</evidence>
<comment type="caution">
    <text evidence="1">The sequence shown here is derived from an EMBL/GenBank/DDBJ whole genome shotgun (WGS) entry which is preliminary data.</text>
</comment>
<dbReference type="SUPFAM" id="SSF52540">
    <property type="entry name" value="P-loop containing nucleoside triphosphate hydrolases"/>
    <property type="match status" value="1"/>
</dbReference>
<dbReference type="NCBIfam" id="NF005972">
    <property type="entry name" value="PRK08058.1"/>
    <property type="match status" value="1"/>
</dbReference>
<dbReference type="NCBIfam" id="TIGR00678">
    <property type="entry name" value="holB"/>
    <property type="match status" value="1"/>
</dbReference>
<protein>
    <submittedName>
        <fullName evidence="1">DNA polymerase III, delta' subunit</fullName>
    </submittedName>
</protein>
<accession>A0AB72Z705</accession>
<organism evidence="1 2">
    <name type="scientific">Listeria innocua ATCC 33091</name>
    <dbReference type="NCBI Taxonomy" id="1002366"/>
    <lineage>
        <taxon>Bacteria</taxon>
        <taxon>Bacillati</taxon>
        <taxon>Bacillota</taxon>
        <taxon>Bacilli</taxon>
        <taxon>Bacillales</taxon>
        <taxon>Listeriaceae</taxon>
        <taxon>Listeria</taxon>
    </lineage>
</organism>
<dbReference type="Proteomes" id="UP000003597">
    <property type="component" value="Unassembled WGS sequence"/>
</dbReference>
<dbReference type="GO" id="GO:0003887">
    <property type="term" value="F:DNA-directed DNA polymerase activity"/>
    <property type="evidence" value="ECO:0007669"/>
    <property type="project" value="InterPro"/>
</dbReference>
<keyword evidence="2" id="KW-1185">Reference proteome</keyword>